<feature type="repeat" description="WD" evidence="3">
    <location>
        <begin position="1057"/>
        <end position="1088"/>
    </location>
</feature>
<dbReference type="InterPro" id="IPR050505">
    <property type="entry name" value="WDR55/POC1"/>
</dbReference>
<evidence type="ECO:0000313" key="7">
    <source>
        <dbReference type="EMBL" id="KAF5864248.1"/>
    </source>
</evidence>
<evidence type="ECO:0008006" key="9">
    <source>
        <dbReference type="Google" id="ProtNLM"/>
    </source>
</evidence>
<feature type="region of interest" description="Disordered" evidence="4">
    <location>
        <begin position="28"/>
        <end position="134"/>
    </location>
</feature>
<dbReference type="SMART" id="SM00320">
    <property type="entry name" value="WD40"/>
    <property type="match status" value="12"/>
</dbReference>
<accession>A0A8H6A7I4</accession>
<dbReference type="Pfam" id="PF00400">
    <property type="entry name" value="WD40"/>
    <property type="match status" value="5"/>
</dbReference>
<dbReference type="PROSITE" id="PS50294">
    <property type="entry name" value="WD_REPEATS_REGION"/>
    <property type="match status" value="11"/>
</dbReference>
<dbReference type="InterPro" id="IPR020472">
    <property type="entry name" value="WD40_PAC1"/>
</dbReference>
<dbReference type="SUPFAM" id="SSF52540">
    <property type="entry name" value="P-loop containing nucleoside triphosphate hydrolases"/>
    <property type="match status" value="1"/>
</dbReference>
<feature type="repeat" description="WD" evidence="3">
    <location>
        <begin position="1230"/>
        <end position="1271"/>
    </location>
</feature>
<feature type="compositionally biased region" description="Basic and acidic residues" evidence="4">
    <location>
        <begin position="53"/>
        <end position="109"/>
    </location>
</feature>
<reference evidence="7 8" key="1">
    <citation type="submission" date="2019-04" db="EMBL/GenBank/DDBJ databases">
        <title>Aspergillus burnettii sp. nov., novel species from soil in southeast Queensland.</title>
        <authorList>
            <person name="Gilchrist C.L.M."/>
            <person name="Pitt J.I."/>
            <person name="Lange L."/>
            <person name="Lacey H.J."/>
            <person name="Vuong D."/>
            <person name="Midgley D.J."/>
            <person name="Greenfield P."/>
            <person name="Bradbury M."/>
            <person name="Lacey E."/>
            <person name="Busk P.K."/>
            <person name="Pilgaard B."/>
            <person name="Chooi Y.H."/>
            <person name="Piggott A.M."/>
        </authorList>
    </citation>
    <scope>NUCLEOTIDE SEQUENCE [LARGE SCALE GENOMIC DNA]</scope>
    <source>
        <strain evidence="7 8">FRR 5400</strain>
    </source>
</reference>
<dbReference type="SUPFAM" id="SSF50978">
    <property type="entry name" value="WD40 repeat-like"/>
    <property type="match status" value="2"/>
</dbReference>
<feature type="domain" description="Nephrocystin 3-like N-terminal" evidence="6">
    <location>
        <begin position="418"/>
        <end position="578"/>
    </location>
</feature>
<dbReference type="InterPro" id="IPR015943">
    <property type="entry name" value="WD40/YVTN_repeat-like_dom_sf"/>
</dbReference>
<comment type="caution">
    <text evidence="7">The sequence shown here is derived from an EMBL/GenBank/DDBJ whole genome shotgun (WGS) entry which is preliminary data.</text>
</comment>
<dbReference type="PRINTS" id="PR00320">
    <property type="entry name" value="GPROTEINBRPT"/>
</dbReference>
<dbReference type="InterPro" id="IPR001680">
    <property type="entry name" value="WD40_rpt"/>
</dbReference>
<gene>
    <name evidence="7" type="ORF">ETB97_008245</name>
</gene>
<dbReference type="PANTHER" id="PTHR44019:SF8">
    <property type="entry name" value="POC1 CENTRIOLAR PROTEIN HOMOLOG"/>
    <property type="match status" value="1"/>
</dbReference>
<evidence type="ECO:0000259" key="6">
    <source>
        <dbReference type="Pfam" id="PF24883"/>
    </source>
</evidence>
<proteinExistence type="predicted"/>
<feature type="repeat" description="WD" evidence="3">
    <location>
        <begin position="973"/>
        <end position="1014"/>
    </location>
</feature>
<dbReference type="EMBL" id="SPNV01000037">
    <property type="protein sequence ID" value="KAF5864248.1"/>
    <property type="molecule type" value="Genomic_DNA"/>
</dbReference>
<evidence type="ECO:0000256" key="4">
    <source>
        <dbReference type="SAM" id="MobiDB-lite"/>
    </source>
</evidence>
<dbReference type="Gene3D" id="3.40.50.300">
    <property type="entry name" value="P-loop containing nucleotide triphosphate hydrolases"/>
    <property type="match status" value="1"/>
</dbReference>
<dbReference type="Gene3D" id="2.130.10.10">
    <property type="entry name" value="YVTN repeat-like/Quinoprotein amine dehydrogenase"/>
    <property type="match status" value="5"/>
</dbReference>
<feature type="repeat" description="WD" evidence="3">
    <location>
        <begin position="1126"/>
        <end position="1167"/>
    </location>
</feature>
<dbReference type="Pfam" id="PF17100">
    <property type="entry name" value="NACHT_N"/>
    <property type="match status" value="1"/>
</dbReference>
<name>A0A8H6A7I4_PETAA</name>
<dbReference type="PROSITE" id="PS50082">
    <property type="entry name" value="WD_REPEATS_2"/>
    <property type="match status" value="12"/>
</dbReference>
<dbReference type="Pfam" id="PF25172">
    <property type="entry name" value="Beta-prop_WDR3_2nd"/>
    <property type="match status" value="1"/>
</dbReference>
<dbReference type="CDD" id="cd00200">
    <property type="entry name" value="WD40"/>
    <property type="match status" value="1"/>
</dbReference>
<keyword evidence="2" id="KW-0677">Repeat</keyword>
<dbReference type="PANTHER" id="PTHR44019">
    <property type="entry name" value="WD REPEAT-CONTAINING PROTEIN 55"/>
    <property type="match status" value="1"/>
</dbReference>
<dbReference type="Proteomes" id="UP000541154">
    <property type="component" value="Unassembled WGS sequence"/>
</dbReference>
<protein>
    <recommendedName>
        <fullName evidence="9">NACHT and WD40 domain protein</fullName>
    </recommendedName>
</protein>
<evidence type="ECO:0000259" key="5">
    <source>
        <dbReference type="Pfam" id="PF17100"/>
    </source>
</evidence>
<feature type="domain" description="NWD NACHT-NTPase N-terminal" evidence="5">
    <location>
        <begin position="134"/>
        <end position="339"/>
    </location>
</feature>
<feature type="repeat" description="WD" evidence="3">
    <location>
        <begin position="1168"/>
        <end position="1209"/>
    </location>
</feature>
<dbReference type="InterPro" id="IPR036322">
    <property type="entry name" value="WD40_repeat_dom_sf"/>
</dbReference>
<dbReference type="InterPro" id="IPR031359">
    <property type="entry name" value="NACHT_N"/>
</dbReference>
<dbReference type="InterPro" id="IPR056884">
    <property type="entry name" value="NPHP3-like_N"/>
</dbReference>
<feature type="compositionally biased region" description="Polar residues" evidence="4">
    <location>
        <begin position="36"/>
        <end position="45"/>
    </location>
</feature>
<keyword evidence="1 3" id="KW-0853">WD repeat</keyword>
<evidence type="ECO:0000313" key="8">
    <source>
        <dbReference type="Proteomes" id="UP000541154"/>
    </source>
</evidence>
<dbReference type="InterPro" id="IPR027417">
    <property type="entry name" value="P-loop_NTPase"/>
</dbReference>
<feature type="repeat" description="WD" evidence="3">
    <location>
        <begin position="1015"/>
        <end position="1056"/>
    </location>
</feature>
<evidence type="ECO:0000256" key="3">
    <source>
        <dbReference type="PROSITE-ProRule" id="PRU00221"/>
    </source>
</evidence>
<feature type="repeat" description="WD" evidence="3">
    <location>
        <begin position="1457"/>
        <end position="1498"/>
    </location>
</feature>
<feature type="repeat" description="WD" evidence="3">
    <location>
        <begin position="1356"/>
        <end position="1397"/>
    </location>
</feature>
<sequence length="1593" mass="178764">MSAQNTRHGVKDKLKDVKGKLKRLCHQDHGTVGADQISQGSSTSLEAPLTRCQETHESNDRQRDVKGQDPHSKSDSKHHNDKPQFTHSKLNDERHDGVSHNKPNKEQSDQSRQQDQSLDTYSNQAGSAPPTKPDLWQRAFDELEPEKQQLIKSIPVPKYNKTIEYSDANMNPNTIRRLKALSGVVETVKIQYEIDQEKSKIREPAQKIIKAVLSFQDFIKAAVAFDPTGHATSVWAVVSLGLTMTQNYRSQKVAWLESCTFLADILTRYSFVEDEYQKDPNTDEHVETALVQVYIAVLTFAALIQSLYNRGRAVWIWKSMSGDSLSELQKSIAEAESHLGRWLHIVDRREQKETGNRLLEQAEEILTKIDHVLDSVKEVRDKMVLAELKVAEEAYYNAYNGEEYQECLQETRTELLRDIKSWVTDPDRQAVFWLQGMAGTGKSTVSRTVARWLDDEGLLGGSFFFKKGGTDREDAKRLFTTLTKQIMERVPHLQLPVKKAIGDSCDIGSSNPQEQFNKLLLKPLMSLNLGLRAPLILVVVIDALDECQVPADVAAFLSTLPKLNNLKDIQLRMFITSRPEPPVIKGFRSIDKDGIILHQIERLTIEHDILIFLRQKLNRIRDDYELPQDWPGDKNFKALVDMAVPLFIYAATIYRFLNCNGELPGDRLQAILSSHSSDGIEKIDSEYSKLTSIYFPVLEHAVSQKEPTELRFWMDDFRRIVGAVVLLFSPLSSISLAKLICFDKTKVQGRLSSLQSVVSVPKDSNAPIQLLHLSFREFLVDRSASDKFWINEPAGHTQLAKDCVWCMDRELQRDICRLSHPGVKRNEIDKAVLERYVTPELRYACRYWIRHLENSELSALNWTLIENFLKSHFLHWLEVISLFGWVSETIHNITALQSLEKSPWLADFLHDAKRFVLKNLQIADAAPLQIYCAGLVFAPRTAIIRREFHSELPNWICQFPQVQETWSAELQTLEGHRGGVLSVAFSPDGRLLASGSNDNTVRLWDPATGALQQTLKGHTDRVRAMAFSPDSRLLASSSNDNTVQLWDPATGARQRTLEGHINWVLSVAFSPDGRLLASGSDGTTLKGYTNWVEAVAFSPDGRLLASSHDKIVQLWDPATGALQQTLKSYTNWVRAVAFSPDGRLLASGSEDNTVQLWDPVTGALQQTFKGHTHRVQAVAFSPDSRLLVSSSNDGTVRLWDPATGALQYTGSVWGYIDRVWAVAFSRPQTLEGHTSVVLSVTFSPDGRLLASSSNDNTVRLWDPATGALQQTLRGCTGRVWAMAFSPDSRLLAFSSNDNTVRLWDPATGALQQTLKGHTDRVWAMAFSPDSRLLASSSEDNTVRLWDPATGALQRTLKGHTDRVRAMAFSPDGRLLASGSKDNMVRLWDPATGALQRTLRDRTGGAWSVAFSRPQTRKGNTSRVLSVAFSPDGRLLASGYDNTVRLWDPAMGDLQQTLKGHTDRVWAMAFSPDGRLLASSSEDNTVRLWDPVTGALQETLSTKGLVMKLEFSQDSSYLSTNLGSFKIQSRCHNPMLNVHMTDSEISLQSEWIALNGKQVLWLPPEARKSCSATKLNTLVLGHVSGRISFIGFRK</sequence>
<feature type="compositionally biased region" description="Low complexity" evidence="4">
    <location>
        <begin position="110"/>
        <end position="119"/>
    </location>
</feature>
<evidence type="ECO:0000256" key="2">
    <source>
        <dbReference type="ARBA" id="ARBA00022737"/>
    </source>
</evidence>
<feature type="repeat" description="WD" evidence="3">
    <location>
        <begin position="1314"/>
        <end position="1355"/>
    </location>
</feature>
<feature type="repeat" description="WD" evidence="3">
    <location>
        <begin position="1272"/>
        <end position="1313"/>
    </location>
</feature>
<keyword evidence="8" id="KW-1185">Reference proteome</keyword>
<evidence type="ECO:0000256" key="1">
    <source>
        <dbReference type="ARBA" id="ARBA00022574"/>
    </source>
</evidence>
<organism evidence="7 8">
    <name type="scientific">Petromyces alliaceus</name>
    <name type="common">Aspergillus alliaceus</name>
    <dbReference type="NCBI Taxonomy" id="209559"/>
    <lineage>
        <taxon>Eukaryota</taxon>
        <taxon>Fungi</taxon>
        <taxon>Dikarya</taxon>
        <taxon>Ascomycota</taxon>
        <taxon>Pezizomycotina</taxon>
        <taxon>Eurotiomycetes</taxon>
        <taxon>Eurotiomycetidae</taxon>
        <taxon>Eurotiales</taxon>
        <taxon>Aspergillaceae</taxon>
        <taxon>Aspergillus</taxon>
        <taxon>Aspergillus subgen. Circumdati</taxon>
    </lineage>
</organism>
<feature type="repeat" description="WD" evidence="3">
    <location>
        <begin position="1416"/>
        <end position="1456"/>
    </location>
</feature>
<dbReference type="Pfam" id="PF24883">
    <property type="entry name" value="NPHP3_N"/>
    <property type="match status" value="1"/>
</dbReference>
<feature type="repeat" description="WD" evidence="3">
    <location>
        <begin position="1085"/>
        <end position="1125"/>
    </location>
</feature>